<organism evidence="1 2">
    <name type="scientific">Flagellimonas pacifica</name>
    <dbReference type="NCBI Taxonomy" id="1247520"/>
    <lineage>
        <taxon>Bacteria</taxon>
        <taxon>Pseudomonadati</taxon>
        <taxon>Bacteroidota</taxon>
        <taxon>Flavobacteriia</taxon>
        <taxon>Flavobacteriales</taxon>
        <taxon>Flavobacteriaceae</taxon>
        <taxon>Flagellimonas</taxon>
    </lineage>
</organism>
<proteinExistence type="predicted"/>
<dbReference type="AlphaFoldDB" id="A0A285MCI1"/>
<accession>A0A285MCI1</accession>
<protein>
    <submittedName>
        <fullName evidence="1">Uncharacterized protein</fullName>
    </submittedName>
</protein>
<sequence length="316" mass="37599">MKNPIRIWCLLVLPLLGNSQTPKQPIPKIEIDSIKKIIILDAYNDNYERVWGRRYVIEFHTNMFRLYQLEEYYKNYEFDVDEIEFDSLKILKSKEISKSKAKKMTAQINERNKKRSMIKEKMDSIAWGTSKRPENWNGKRDLGQIDKKAIQVFLSTLNSKSLSPYGYLNTKGIDSIWLKKNVDRLYEKWNRMFPNAKNSSKNNVFFALKDFKLFKKTFFSTLLSRNFTTYPYMEIIIVKKSPDSIKVTSRGQNFFQVPFEINSIKTYNPELAISISKLIPNEKFYSVNKRLNPTWEKIEEQILWNIGDAYRNKKRK</sequence>
<evidence type="ECO:0000313" key="1">
    <source>
        <dbReference type="EMBL" id="SNY94884.1"/>
    </source>
</evidence>
<evidence type="ECO:0000313" key="2">
    <source>
        <dbReference type="Proteomes" id="UP000219048"/>
    </source>
</evidence>
<keyword evidence="2" id="KW-1185">Reference proteome</keyword>
<reference evidence="2" key="1">
    <citation type="submission" date="2017-09" db="EMBL/GenBank/DDBJ databases">
        <authorList>
            <person name="Varghese N."/>
            <person name="Submissions S."/>
        </authorList>
    </citation>
    <scope>NUCLEOTIDE SEQUENCE [LARGE SCALE GENOMIC DNA]</scope>
    <source>
        <strain evidence="2">DSM 25885</strain>
    </source>
</reference>
<dbReference type="EMBL" id="OBEH01000001">
    <property type="protein sequence ID" value="SNY94884.1"/>
    <property type="molecule type" value="Genomic_DNA"/>
</dbReference>
<gene>
    <name evidence="1" type="ORF">SAMN06265377_0545</name>
</gene>
<dbReference type="RefSeq" id="WP_097044229.1">
    <property type="nucleotide sequence ID" value="NZ_OBEH01000001.1"/>
</dbReference>
<name>A0A285MCI1_9FLAO</name>
<dbReference type="Proteomes" id="UP000219048">
    <property type="component" value="Unassembled WGS sequence"/>
</dbReference>